<dbReference type="SUPFAM" id="SSF53448">
    <property type="entry name" value="Nucleotide-diphospho-sugar transferases"/>
    <property type="match status" value="1"/>
</dbReference>
<gene>
    <name evidence="3" type="ORF">FMM80_24495</name>
</gene>
<sequence length="422" mass="50559">MSQAEITRSTMRRCIMNKNGPKVSVLLSVHNHENYVGPAIESVLRQTYQDWELIIIDDCSQDRSPDVARQYKDERIQFYRLEENKGAILTFNELLKKASGEYIASLDSDDIWYDNKLEEQIAYLEQHKEIAACFSWAEFIDEEGALYSATKKVCDCDIRIFMHENRTQAQCLRYFFDNDNYFCRSSVVLRSDVIDEIGGFDPRFRVLHDYEYWVRLIQKHPVYLFQKPLLWYRRVSVDNNSLSAVNIKNVTRVLNEHQMIVYTMIKEMDQQIFCEAFKDRLKKEVTNDTRLLCEKYFVLLHWTMLGTVNNRQVALRFFHEFMDEGVIETLQKDYQYSWQDYYKEMEETWQLYPLDFYQDYRELSERAVHTEHANQALLQENESYRKEVRRLIREIQGMSQTISWKITQPLRAAKRVVSGIRH</sequence>
<evidence type="ECO:0000256" key="1">
    <source>
        <dbReference type="SAM" id="Coils"/>
    </source>
</evidence>
<dbReference type="InterPro" id="IPR001173">
    <property type="entry name" value="Glyco_trans_2-like"/>
</dbReference>
<protein>
    <submittedName>
        <fullName evidence="3">Glycosyltransferase</fullName>
    </submittedName>
</protein>
<reference evidence="3 4" key="1">
    <citation type="submission" date="2019-07" db="EMBL/GenBank/DDBJ databases">
        <title>Draft genome sequences of 15 bacterial species constituting the stable defined intestinal microbiota of the GM15 gnotobiotic mouse model.</title>
        <authorList>
            <person name="Elie C."/>
            <person name="Mathieu A."/>
            <person name="Saliou A."/>
            <person name="Darnaud M."/>
            <person name="Leulier F."/>
            <person name="Tamellini A."/>
        </authorList>
    </citation>
    <scope>NUCLEOTIDE SEQUENCE [LARGE SCALE GENOMIC DNA]</scope>
    <source>
        <strain evidence="4">ASF 502</strain>
    </source>
</reference>
<dbReference type="InterPro" id="IPR029044">
    <property type="entry name" value="Nucleotide-diphossugar_trans"/>
</dbReference>
<dbReference type="EMBL" id="VIRB01000142">
    <property type="protein sequence ID" value="NDO71639.1"/>
    <property type="molecule type" value="Genomic_DNA"/>
</dbReference>
<dbReference type="Gene3D" id="3.90.550.10">
    <property type="entry name" value="Spore Coat Polysaccharide Biosynthesis Protein SpsA, Chain A"/>
    <property type="match status" value="1"/>
</dbReference>
<comment type="caution">
    <text evidence="3">The sequence shown here is derived from an EMBL/GenBank/DDBJ whole genome shotgun (WGS) entry which is preliminary data.</text>
</comment>
<dbReference type="Proteomes" id="UP000474104">
    <property type="component" value="Unassembled WGS sequence"/>
</dbReference>
<keyword evidence="1" id="KW-0175">Coiled coil</keyword>
<dbReference type="PANTHER" id="PTHR43685">
    <property type="entry name" value="GLYCOSYLTRANSFERASE"/>
    <property type="match status" value="1"/>
</dbReference>
<evidence type="ECO:0000313" key="4">
    <source>
        <dbReference type="Proteomes" id="UP000474104"/>
    </source>
</evidence>
<dbReference type="AlphaFoldDB" id="A0A9X5CBL9"/>
<organism evidence="3 4">
    <name type="scientific">Schaedlerella arabinosiphila</name>
    <dbReference type="NCBI Taxonomy" id="2044587"/>
    <lineage>
        <taxon>Bacteria</taxon>
        <taxon>Bacillati</taxon>
        <taxon>Bacillota</taxon>
        <taxon>Clostridia</taxon>
        <taxon>Lachnospirales</taxon>
        <taxon>Lachnospiraceae</taxon>
        <taxon>Schaedlerella</taxon>
    </lineage>
</organism>
<dbReference type="Pfam" id="PF00535">
    <property type="entry name" value="Glycos_transf_2"/>
    <property type="match status" value="1"/>
</dbReference>
<evidence type="ECO:0000313" key="3">
    <source>
        <dbReference type="EMBL" id="NDO71639.1"/>
    </source>
</evidence>
<feature type="domain" description="Glycosyltransferase 2-like" evidence="2">
    <location>
        <begin position="24"/>
        <end position="197"/>
    </location>
</feature>
<accession>A0A9X5CBL9</accession>
<feature type="coiled-coil region" evidence="1">
    <location>
        <begin position="374"/>
        <end position="401"/>
    </location>
</feature>
<dbReference type="PANTHER" id="PTHR43685:SF2">
    <property type="entry name" value="GLYCOSYLTRANSFERASE 2-LIKE DOMAIN-CONTAINING PROTEIN"/>
    <property type="match status" value="1"/>
</dbReference>
<evidence type="ECO:0000259" key="2">
    <source>
        <dbReference type="Pfam" id="PF00535"/>
    </source>
</evidence>
<dbReference type="OrthoDB" id="199095at2"/>
<name>A0A9X5CBL9_9FIRM</name>
<proteinExistence type="predicted"/>
<dbReference type="InterPro" id="IPR050834">
    <property type="entry name" value="Glycosyltransf_2"/>
</dbReference>